<gene>
    <name evidence="3" type="primary">tut1</name>
    <name evidence="3" type="ORF">E2C01_003583</name>
</gene>
<evidence type="ECO:0000313" key="4">
    <source>
        <dbReference type="Proteomes" id="UP000324222"/>
    </source>
</evidence>
<dbReference type="GO" id="GO:1990817">
    <property type="term" value="F:poly(A) RNA polymerase activity"/>
    <property type="evidence" value="ECO:0007669"/>
    <property type="project" value="TreeGrafter"/>
</dbReference>
<dbReference type="GO" id="GO:0031123">
    <property type="term" value="P:RNA 3'-end processing"/>
    <property type="evidence" value="ECO:0007669"/>
    <property type="project" value="TreeGrafter"/>
</dbReference>
<keyword evidence="4" id="KW-1185">Reference proteome</keyword>
<evidence type="ECO:0000256" key="1">
    <source>
        <dbReference type="SAM" id="MobiDB-lite"/>
    </source>
</evidence>
<dbReference type="Gene3D" id="3.30.460.10">
    <property type="entry name" value="Beta Polymerase, domain 2"/>
    <property type="match status" value="1"/>
</dbReference>
<feature type="region of interest" description="Disordered" evidence="1">
    <location>
        <begin position="235"/>
        <end position="258"/>
    </location>
</feature>
<dbReference type="Proteomes" id="UP000324222">
    <property type="component" value="Unassembled WGS sequence"/>
</dbReference>
<dbReference type="EMBL" id="VSRR010000137">
    <property type="protein sequence ID" value="MPC10939.1"/>
    <property type="molecule type" value="Genomic_DNA"/>
</dbReference>
<sequence>MFSDITTSFDRRFTAPPELVLGVEAVPRARVPIVKFQDRASGIMVDLSFRHGMPVYNTQLIYQYTQTHPLGVAGGGKPSLLITNYALTMMMLFHLMHRGDPIVPSLAALRCNRATYTPVFIGPWDSIEVTPDMISDECQSSSQLKEDNEVITLDDSDVSQDIEVLDIQEGLAQSENMMTNSEGTSDIEILLTTKRTPDIEILSDPQETSQDLEILASSQESVDLSQNSIKKEQELESFRKRTNENKQSCSSESFEETD</sequence>
<feature type="domain" description="Poly(A) RNA polymerase mitochondrial-like central palm" evidence="2">
    <location>
        <begin position="22"/>
        <end position="66"/>
    </location>
</feature>
<dbReference type="PANTHER" id="PTHR12271:SF127">
    <property type="entry name" value="SPECKLE TARGETED PIP5K1A-REGULATED POLY(A) POLYMERASE"/>
    <property type="match status" value="1"/>
</dbReference>
<dbReference type="OrthoDB" id="407432at2759"/>
<comment type="caution">
    <text evidence="3">The sequence shown here is derived from an EMBL/GenBank/DDBJ whole genome shotgun (WGS) entry which is preliminary data.</text>
</comment>
<name>A0A5B7CND6_PORTR</name>
<reference evidence="3 4" key="1">
    <citation type="submission" date="2019-05" db="EMBL/GenBank/DDBJ databases">
        <title>Another draft genome of Portunus trituberculatus and its Hox gene families provides insights of decapod evolution.</title>
        <authorList>
            <person name="Jeong J.-H."/>
            <person name="Song I."/>
            <person name="Kim S."/>
            <person name="Choi T."/>
            <person name="Kim D."/>
            <person name="Ryu S."/>
            <person name="Kim W."/>
        </authorList>
    </citation>
    <scope>NUCLEOTIDE SEQUENCE [LARGE SCALE GENOMIC DNA]</scope>
    <source>
        <tissue evidence="3">Muscle</tissue>
    </source>
</reference>
<dbReference type="AlphaFoldDB" id="A0A5B7CND6"/>
<protein>
    <submittedName>
        <fullName evidence="3">Speckle targeted PIP5K1A-regulated poly(A) polymerase</fullName>
    </submittedName>
</protein>
<evidence type="ECO:0000259" key="2">
    <source>
        <dbReference type="Pfam" id="PF22600"/>
    </source>
</evidence>
<organism evidence="3 4">
    <name type="scientific">Portunus trituberculatus</name>
    <name type="common">Swimming crab</name>
    <name type="synonym">Neptunus trituberculatus</name>
    <dbReference type="NCBI Taxonomy" id="210409"/>
    <lineage>
        <taxon>Eukaryota</taxon>
        <taxon>Metazoa</taxon>
        <taxon>Ecdysozoa</taxon>
        <taxon>Arthropoda</taxon>
        <taxon>Crustacea</taxon>
        <taxon>Multicrustacea</taxon>
        <taxon>Malacostraca</taxon>
        <taxon>Eumalacostraca</taxon>
        <taxon>Eucarida</taxon>
        <taxon>Decapoda</taxon>
        <taxon>Pleocyemata</taxon>
        <taxon>Brachyura</taxon>
        <taxon>Eubrachyura</taxon>
        <taxon>Portunoidea</taxon>
        <taxon>Portunidae</taxon>
        <taxon>Portuninae</taxon>
        <taxon>Portunus</taxon>
    </lineage>
</organism>
<evidence type="ECO:0000313" key="3">
    <source>
        <dbReference type="EMBL" id="MPC10939.1"/>
    </source>
</evidence>
<dbReference type="Pfam" id="PF22600">
    <property type="entry name" value="MTPAP-like_central"/>
    <property type="match status" value="1"/>
</dbReference>
<dbReference type="SUPFAM" id="SSF81301">
    <property type="entry name" value="Nucleotidyltransferase"/>
    <property type="match status" value="1"/>
</dbReference>
<feature type="compositionally biased region" description="Basic and acidic residues" evidence="1">
    <location>
        <begin position="235"/>
        <end position="244"/>
    </location>
</feature>
<proteinExistence type="predicted"/>
<dbReference type="PANTHER" id="PTHR12271">
    <property type="entry name" value="POLY A POLYMERASE CID PAP -RELATED"/>
    <property type="match status" value="1"/>
</dbReference>
<dbReference type="InterPro" id="IPR043519">
    <property type="entry name" value="NT_sf"/>
</dbReference>
<accession>A0A5B7CND6</accession>
<dbReference type="InterPro" id="IPR054708">
    <property type="entry name" value="MTPAP-like_central"/>
</dbReference>
<dbReference type="CDD" id="cd05402">
    <property type="entry name" value="NT_PAP_TUTase"/>
    <property type="match status" value="1"/>
</dbReference>